<evidence type="ECO:0000256" key="7">
    <source>
        <dbReference type="SAM" id="MobiDB-lite"/>
    </source>
</evidence>
<dbReference type="GO" id="GO:0005737">
    <property type="term" value="C:cytoplasm"/>
    <property type="evidence" value="ECO:0007669"/>
    <property type="project" value="TreeGrafter"/>
</dbReference>
<name>A0A7S1NER3_9EUGL</name>
<dbReference type="PANTHER" id="PTHR11266">
    <property type="entry name" value="PEROXISOMAL MEMBRANE PROTEIN 2, PXMP2 MPV17"/>
    <property type="match status" value="1"/>
</dbReference>
<comment type="subcellular location">
    <subcellularLocation>
        <location evidence="1">Membrane</location>
        <topology evidence="1">Multi-pass membrane protein</topology>
    </subcellularLocation>
</comment>
<evidence type="ECO:0000256" key="5">
    <source>
        <dbReference type="ARBA" id="ARBA00023136"/>
    </source>
</evidence>
<evidence type="ECO:0000256" key="3">
    <source>
        <dbReference type="ARBA" id="ARBA00022692"/>
    </source>
</evidence>
<feature type="region of interest" description="Disordered" evidence="7">
    <location>
        <begin position="229"/>
        <end position="314"/>
    </location>
</feature>
<feature type="compositionally biased region" description="Basic residues" evidence="7">
    <location>
        <begin position="37"/>
        <end position="49"/>
    </location>
</feature>
<feature type="region of interest" description="Disordered" evidence="7">
    <location>
        <begin position="32"/>
        <end position="58"/>
    </location>
</feature>
<keyword evidence="4" id="KW-1133">Transmembrane helix</keyword>
<evidence type="ECO:0000313" key="8">
    <source>
        <dbReference type="EMBL" id="CAD9015257.1"/>
    </source>
</evidence>
<dbReference type="GO" id="GO:0016020">
    <property type="term" value="C:membrane"/>
    <property type="evidence" value="ECO:0007669"/>
    <property type="project" value="UniProtKB-SubCell"/>
</dbReference>
<evidence type="ECO:0000256" key="4">
    <source>
        <dbReference type="ARBA" id="ARBA00022989"/>
    </source>
</evidence>
<gene>
    <name evidence="8" type="ORF">EGYM00392_LOCUS26363</name>
</gene>
<keyword evidence="3" id="KW-0812">Transmembrane</keyword>
<dbReference type="InterPro" id="IPR007248">
    <property type="entry name" value="Mpv17_PMP22"/>
</dbReference>
<dbReference type="EMBL" id="HBGA01070405">
    <property type="protein sequence ID" value="CAD9015257.1"/>
    <property type="molecule type" value="Transcribed_RNA"/>
</dbReference>
<feature type="compositionally biased region" description="Low complexity" evidence="7">
    <location>
        <begin position="275"/>
        <end position="293"/>
    </location>
</feature>
<evidence type="ECO:0000256" key="2">
    <source>
        <dbReference type="ARBA" id="ARBA00006824"/>
    </source>
</evidence>
<dbReference type="Pfam" id="PF04117">
    <property type="entry name" value="Mpv17_PMP22"/>
    <property type="match status" value="1"/>
</dbReference>
<protein>
    <submittedName>
        <fullName evidence="8">Uncharacterized protein</fullName>
    </submittedName>
</protein>
<accession>A0A7S1NER3</accession>
<dbReference type="AlphaFoldDB" id="A0A7S1NER3"/>
<proteinExistence type="inferred from homology"/>
<reference evidence="8" key="1">
    <citation type="submission" date="2021-01" db="EMBL/GenBank/DDBJ databases">
        <authorList>
            <person name="Corre E."/>
            <person name="Pelletier E."/>
            <person name="Niang G."/>
            <person name="Scheremetjew M."/>
            <person name="Finn R."/>
            <person name="Kale V."/>
            <person name="Holt S."/>
            <person name="Cochrane G."/>
            <person name="Meng A."/>
            <person name="Brown T."/>
            <person name="Cohen L."/>
        </authorList>
    </citation>
    <scope>NUCLEOTIDE SEQUENCE</scope>
    <source>
        <strain evidence="8">NIES-381</strain>
    </source>
</reference>
<keyword evidence="5" id="KW-0472">Membrane</keyword>
<evidence type="ECO:0000256" key="1">
    <source>
        <dbReference type="ARBA" id="ARBA00004141"/>
    </source>
</evidence>
<comment type="similarity">
    <text evidence="2 6">Belongs to the peroxisomal membrane protein PXMP2/4 family.</text>
</comment>
<evidence type="ECO:0000256" key="6">
    <source>
        <dbReference type="RuleBase" id="RU363053"/>
    </source>
</evidence>
<dbReference type="PANTHER" id="PTHR11266:SF17">
    <property type="entry name" value="PROTEIN MPV17"/>
    <property type="match status" value="1"/>
</dbReference>
<organism evidence="8">
    <name type="scientific">Eutreptiella gymnastica</name>
    <dbReference type="NCBI Taxonomy" id="73025"/>
    <lineage>
        <taxon>Eukaryota</taxon>
        <taxon>Discoba</taxon>
        <taxon>Euglenozoa</taxon>
        <taxon>Euglenida</taxon>
        <taxon>Spirocuta</taxon>
        <taxon>Euglenophyceae</taxon>
        <taxon>Eutreptiales</taxon>
        <taxon>Eutreptiaceae</taxon>
        <taxon>Eutreptiella</taxon>
    </lineage>
</organism>
<sequence>MPDLGTSMTVGGVLMFASDVVAQKISINMMQPVSGRQRGRGRRPPPRQRSHSDEEDEAWNLDDAADPYRMQCGLDLFRSIRMGAIGAFYIVPNQYGWYQLINHFIPQASIGYAIAKVAISQTIFASWINGSTLFIEALTRTGSCSASWKKLCADFLEVMSVGLAIWPLENLIGFLYFKPQTQAILDQVVGFFWNIFLAYVCGRQKKIELMEQELLDSPTLYDAPSGAIETSARNETRPAKPQASTQDMKIADGSPPASGEGAIDQPKEESPGLPPAQTTMAADTAPATRDAAMNQSTCGKDDGDAPYDSESPAA</sequence>